<evidence type="ECO:0000256" key="1">
    <source>
        <dbReference type="ARBA" id="ARBA00011051"/>
    </source>
</evidence>
<dbReference type="InterPro" id="IPR004360">
    <property type="entry name" value="Glyas_Fos-R_dOase_dom"/>
</dbReference>
<protein>
    <recommendedName>
        <fullName evidence="2">Bleomycin resistance protein</fullName>
    </recommendedName>
</protein>
<dbReference type="AlphaFoldDB" id="A0A1I4DHE1"/>
<accession>A0A1I4DHE1</accession>
<sequence>MKPLADPAARARSTGSGEPPKGGFAALTPELDVEDLDASLRFWCDLLGFEVTYDRTAARFAYLERGGAQIMLCQHNGRWMTGRLERPYGRGVNFQIMVDRLAPILAALDAARWPLFEEPSEAWYRTGSVERGQRECLVQDPDGYLVRLAETLGQRPPKSLPPAVPEIAHL</sequence>
<evidence type="ECO:0000313" key="7">
    <source>
        <dbReference type="Proteomes" id="UP000198804"/>
    </source>
</evidence>
<dbReference type="OrthoDB" id="284897at2"/>
<dbReference type="EMBL" id="FOSV01000006">
    <property type="protein sequence ID" value="SFK92299.1"/>
    <property type="molecule type" value="Genomic_DNA"/>
</dbReference>
<keyword evidence="3" id="KW-0046">Antibiotic resistance</keyword>
<keyword evidence="7" id="KW-1185">Reference proteome</keyword>
<proteinExistence type="inferred from homology"/>
<evidence type="ECO:0000256" key="4">
    <source>
        <dbReference type="SAM" id="MobiDB-lite"/>
    </source>
</evidence>
<feature type="region of interest" description="Disordered" evidence="4">
    <location>
        <begin position="1"/>
        <end position="24"/>
    </location>
</feature>
<dbReference type="InterPro" id="IPR029068">
    <property type="entry name" value="Glyas_Bleomycin-R_OHBP_Dase"/>
</dbReference>
<name>A0A1I4DHE1_9HYPH</name>
<comment type="similarity">
    <text evidence="1">Belongs to the bleomycin resistance protein family.</text>
</comment>
<keyword evidence="6" id="KW-0223">Dioxygenase</keyword>
<feature type="domain" description="VOC" evidence="5">
    <location>
        <begin position="23"/>
        <end position="151"/>
    </location>
</feature>
<evidence type="ECO:0000256" key="2">
    <source>
        <dbReference type="ARBA" id="ARBA00021572"/>
    </source>
</evidence>
<dbReference type="SUPFAM" id="SSF54593">
    <property type="entry name" value="Glyoxalase/Bleomycin resistance protein/Dihydroxybiphenyl dioxygenase"/>
    <property type="match status" value="1"/>
</dbReference>
<dbReference type="GO" id="GO:0051213">
    <property type="term" value="F:dioxygenase activity"/>
    <property type="evidence" value="ECO:0007669"/>
    <property type="project" value="UniProtKB-KW"/>
</dbReference>
<dbReference type="CDD" id="cd08349">
    <property type="entry name" value="BLMA_like"/>
    <property type="match status" value="1"/>
</dbReference>
<evidence type="ECO:0000256" key="3">
    <source>
        <dbReference type="ARBA" id="ARBA00023251"/>
    </source>
</evidence>
<dbReference type="GO" id="GO:0046677">
    <property type="term" value="P:response to antibiotic"/>
    <property type="evidence" value="ECO:0007669"/>
    <property type="project" value="UniProtKB-KW"/>
</dbReference>
<evidence type="ECO:0000313" key="6">
    <source>
        <dbReference type="EMBL" id="SFK92299.1"/>
    </source>
</evidence>
<dbReference type="InterPro" id="IPR037523">
    <property type="entry name" value="VOC_core"/>
</dbReference>
<dbReference type="Gene3D" id="3.10.180.10">
    <property type="entry name" value="2,3-Dihydroxybiphenyl 1,2-Dioxygenase, domain 1"/>
    <property type="match status" value="1"/>
</dbReference>
<dbReference type="Pfam" id="PF00903">
    <property type="entry name" value="Glyoxalase"/>
    <property type="match status" value="1"/>
</dbReference>
<keyword evidence="6" id="KW-0560">Oxidoreductase</keyword>
<gene>
    <name evidence="6" type="ORF">SAMN04488125_1065</name>
</gene>
<dbReference type="Proteomes" id="UP000198804">
    <property type="component" value="Unassembled WGS sequence"/>
</dbReference>
<dbReference type="InterPro" id="IPR000335">
    <property type="entry name" value="Bleomycin-R"/>
</dbReference>
<evidence type="ECO:0000259" key="5">
    <source>
        <dbReference type="PROSITE" id="PS51819"/>
    </source>
</evidence>
<organism evidence="6 7">
    <name type="scientific">Methylorubrum salsuginis</name>
    <dbReference type="NCBI Taxonomy" id="414703"/>
    <lineage>
        <taxon>Bacteria</taxon>
        <taxon>Pseudomonadati</taxon>
        <taxon>Pseudomonadota</taxon>
        <taxon>Alphaproteobacteria</taxon>
        <taxon>Hyphomicrobiales</taxon>
        <taxon>Methylobacteriaceae</taxon>
        <taxon>Methylorubrum</taxon>
    </lineage>
</organism>
<dbReference type="PROSITE" id="PS51819">
    <property type="entry name" value="VOC"/>
    <property type="match status" value="1"/>
</dbReference>
<reference evidence="7" key="1">
    <citation type="submission" date="2016-10" db="EMBL/GenBank/DDBJ databases">
        <authorList>
            <person name="Varghese N."/>
            <person name="Submissions S."/>
        </authorList>
    </citation>
    <scope>NUCLEOTIDE SEQUENCE [LARGE SCALE GENOMIC DNA]</scope>
    <source>
        <strain evidence="7">CGMCC 1.6474</strain>
    </source>
</reference>
<dbReference type="RefSeq" id="WP_091944547.1">
    <property type="nucleotide sequence ID" value="NZ_FOSV01000006.1"/>
</dbReference>
<dbReference type="STRING" id="414703.SAMN04488125_1065"/>